<dbReference type="PANTHER" id="PTHR48081">
    <property type="entry name" value="AB HYDROLASE SUPERFAMILY PROTEIN C4A8.06C"/>
    <property type="match status" value="1"/>
</dbReference>
<evidence type="ECO:0000259" key="3">
    <source>
        <dbReference type="Pfam" id="PF20434"/>
    </source>
</evidence>
<dbReference type="InterPro" id="IPR029058">
    <property type="entry name" value="AB_hydrolase_fold"/>
</dbReference>
<dbReference type="GO" id="GO:0016787">
    <property type="term" value="F:hydrolase activity"/>
    <property type="evidence" value="ECO:0007669"/>
    <property type="project" value="UniProtKB-KW"/>
</dbReference>
<dbReference type="PANTHER" id="PTHR48081:SF6">
    <property type="entry name" value="PEPTIDASE S9 PROLYL OLIGOPEPTIDASE CATALYTIC DOMAIN-CONTAINING PROTEIN"/>
    <property type="match status" value="1"/>
</dbReference>
<organism evidence="4 5">
    <name type="scientific">Novosphingobium taihuense</name>
    <dbReference type="NCBI Taxonomy" id="260085"/>
    <lineage>
        <taxon>Bacteria</taxon>
        <taxon>Pseudomonadati</taxon>
        <taxon>Pseudomonadota</taxon>
        <taxon>Alphaproteobacteria</taxon>
        <taxon>Sphingomonadales</taxon>
        <taxon>Sphingomonadaceae</taxon>
        <taxon>Novosphingobium</taxon>
    </lineage>
</organism>
<dbReference type="InterPro" id="IPR049492">
    <property type="entry name" value="BD-FAE-like_dom"/>
</dbReference>
<proteinExistence type="predicted"/>
<feature type="domain" description="BD-FAE-like" evidence="3">
    <location>
        <begin position="150"/>
        <end position="194"/>
    </location>
</feature>
<protein>
    <submittedName>
        <fullName evidence="4">Acetyl esterase/lipase</fullName>
    </submittedName>
</protein>
<sequence>MIRFVLAALMLLFCPPAVAQEGELAPMPVWPDGVPSMKGWPGLAKVPVKEDWRDSGETVWNVTVPTLQPFLPDPARSTGTAVVIAPGGGFRLLGMNHEGTRVARWLASRGVAAFVLKYRLIQSPPGESNEAMRKRVLETLAPGVGGIPGVEDGTQALRIVRANAAKWKVDPHRVGIMGFSAGGHVAGMTMFANDPADRPDFAGLIYGFPFGSPGPAIPPANLPYAEGTPKEPWLQPRPTPAPGRLPPMFLAMAQDDLAVGVGFRSFYEQLFAAGYRPEVHLYERGNHGFGMATRGTTADRWIEQFGAWLDTEITRK</sequence>
<dbReference type="Proteomes" id="UP000538566">
    <property type="component" value="Unassembled WGS sequence"/>
</dbReference>
<feature type="chain" id="PRO_5031315897" evidence="2">
    <location>
        <begin position="20"/>
        <end position="316"/>
    </location>
</feature>
<evidence type="ECO:0000256" key="1">
    <source>
        <dbReference type="ARBA" id="ARBA00022801"/>
    </source>
</evidence>
<dbReference type="EMBL" id="JACHOA010000006">
    <property type="protein sequence ID" value="MBB4614842.1"/>
    <property type="molecule type" value="Genomic_DNA"/>
</dbReference>
<accession>A0A7W7AD79</accession>
<dbReference type="InterPro" id="IPR050300">
    <property type="entry name" value="GDXG_lipolytic_enzyme"/>
</dbReference>
<reference evidence="4 5" key="1">
    <citation type="submission" date="2020-08" db="EMBL/GenBank/DDBJ databases">
        <title>Genomic Encyclopedia of Type Strains, Phase IV (KMG-IV): sequencing the most valuable type-strain genomes for metagenomic binning, comparative biology and taxonomic classification.</title>
        <authorList>
            <person name="Goeker M."/>
        </authorList>
    </citation>
    <scope>NUCLEOTIDE SEQUENCE [LARGE SCALE GENOMIC DNA]</scope>
    <source>
        <strain evidence="4 5">DSM 17507</strain>
    </source>
</reference>
<feature type="signal peptide" evidence="2">
    <location>
        <begin position="1"/>
        <end position="19"/>
    </location>
</feature>
<keyword evidence="1" id="KW-0378">Hydrolase</keyword>
<evidence type="ECO:0000256" key="2">
    <source>
        <dbReference type="SAM" id="SignalP"/>
    </source>
</evidence>
<dbReference type="SUPFAM" id="SSF53474">
    <property type="entry name" value="alpha/beta-Hydrolases"/>
    <property type="match status" value="1"/>
</dbReference>
<evidence type="ECO:0000313" key="4">
    <source>
        <dbReference type="EMBL" id="MBB4614842.1"/>
    </source>
</evidence>
<evidence type="ECO:0000313" key="5">
    <source>
        <dbReference type="Proteomes" id="UP000538566"/>
    </source>
</evidence>
<dbReference type="Pfam" id="PF20434">
    <property type="entry name" value="BD-FAE"/>
    <property type="match status" value="1"/>
</dbReference>
<dbReference type="RefSeq" id="WP_246415739.1">
    <property type="nucleotide sequence ID" value="NZ_JACHOA010000006.1"/>
</dbReference>
<dbReference type="AlphaFoldDB" id="A0A7W7AD79"/>
<name>A0A7W7AD79_9SPHN</name>
<dbReference type="Gene3D" id="3.40.50.1820">
    <property type="entry name" value="alpha/beta hydrolase"/>
    <property type="match status" value="1"/>
</dbReference>
<gene>
    <name evidence="4" type="ORF">GGR37_003132</name>
</gene>
<keyword evidence="5" id="KW-1185">Reference proteome</keyword>
<keyword evidence="2" id="KW-0732">Signal</keyword>
<comment type="caution">
    <text evidence="4">The sequence shown here is derived from an EMBL/GenBank/DDBJ whole genome shotgun (WGS) entry which is preliminary data.</text>
</comment>